<feature type="domain" description="Sporulation regulator WhiA C-terminal" evidence="5">
    <location>
        <begin position="220"/>
        <end position="303"/>
    </location>
</feature>
<dbReference type="InterPro" id="IPR003802">
    <property type="entry name" value="Sporulation_regulator_WhiA"/>
</dbReference>
<dbReference type="Pfam" id="PF02650">
    <property type="entry name" value="HTH_WhiA"/>
    <property type="match status" value="1"/>
</dbReference>
<organism evidence="8 9">
    <name type="scientific">Syntrophaceticus schinkii</name>
    <dbReference type="NCBI Taxonomy" id="499207"/>
    <lineage>
        <taxon>Bacteria</taxon>
        <taxon>Bacillati</taxon>
        <taxon>Bacillota</taxon>
        <taxon>Clostridia</taxon>
        <taxon>Thermoanaerobacterales</taxon>
        <taxon>Thermoanaerobacterales Family III. Incertae Sedis</taxon>
        <taxon>Syntrophaceticus</taxon>
    </lineage>
</organism>
<evidence type="ECO:0000256" key="4">
    <source>
        <dbReference type="HAMAP-Rule" id="MF_01420"/>
    </source>
</evidence>
<dbReference type="InterPro" id="IPR023054">
    <property type="entry name" value="Sporulation_regulator_WhiA_C"/>
</dbReference>
<protein>
    <recommendedName>
        <fullName evidence="4">Probable cell division protein WhiA</fullName>
    </recommendedName>
</protein>
<dbReference type="OrthoDB" id="401278at2"/>
<sequence length="310" mass="35262">MSFSMQVKDEVARLPLRLDCCQRAELAAFAQVVGIVRLGKQRVLVMTTELPAVARRIFLLSKNLGWNGVIVVRRYSRPRHRRLFTVQVPLEQQKHFLLQELGFVDSDLMLRDSLDSRILKKDCCKKAFLRGCFLGCGFLGKPSRAYHLELFLKTHEAAIEVTETLACFGLLPICRERRGGHEVYLKEADQVSEFLRIIEANQGVLQFENCRVLKDMRNQVNRLVNCETANLEKAVEAGLKQVAVIKEIDSLAGLGILRPPLREVAELRLQYPGASLAELGKLLSPPLSKSGVNHRFREIYRIADQLRKEQ</sequence>
<evidence type="ECO:0000313" key="9">
    <source>
        <dbReference type="Proteomes" id="UP000046155"/>
    </source>
</evidence>
<dbReference type="AlphaFoldDB" id="A0A0B7MB20"/>
<dbReference type="GO" id="GO:0051301">
    <property type="term" value="P:cell division"/>
    <property type="evidence" value="ECO:0007669"/>
    <property type="project" value="UniProtKB-UniRule"/>
</dbReference>
<dbReference type="InterPro" id="IPR039518">
    <property type="entry name" value="WhiA_LAGLIDADG_dom"/>
</dbReference>
<dbReference type="InterPro" id="IPR018478">
    <property type="entry name" value="Sporu_reg_WhiA_N_dom"/>
</dbReference>
<feature type="domain" description="WhiA LAGLIDADG-like" evidence="7">
    <location>
        <begin position="126"/>
        <end position="217"/>
    </location>
</feature>
<dbReference type="NCBIfam" id="TIGR00647">
    <property type="entry name" value="DNA_bind_WhiA"/>
    <property type="match status" value="1"/>
</dbReference>
<accession>A0A0B7MB20</accession>
<proteinExistence type="inferred from homology"/>
<keyword evidence="9" id="KW-1185">Reference proteome</keyword>
<dbReference type="Gene3D" id="3.10.28.10">
    <property type="entry name" value="Homing endonucleases"/>
    <property type="match status" value="1"/>
</dbReference>
<evidence type="ECO:0000259" key="6">
    <source>
        <dbReference type="Pfam" id="PF10298"/>
    </source>
</evidence>
<comment type="similarity">
    <text evidence="4">Belongs to the WhiA family.</text>
</comment>
<evidence type="ECO:0000259" key="5">
    <source>
        <dbReference type="Pfam" id="PF02650"/>
    </source>
</evidence>
<reference evidence="9" key="1">
    <citation type="submission" date="2015-01" db="EMBL/GenBank/DDBJ databases">
        <authorList>
            <person name="Manzoor Shahid"/>
            <person name="Zubair Saima"/>
        </authorList>
    </citation>
    <scope>NUCLEOTIDE SEQUENCE [LARGE SCALE GENOMIC DNA]</scope>
    <source>
        <strain evidence="9">Sp3</strain>
    </source>
</reference>
<evidence type="ECO:0000313" key="8">
    <source>
        <dbReference type="EMBL" id="CEO87709.1"/>
    </source>
</evidence>
<name>A0A0B7MB20_9FIRM</name>
<evidence type="ECO:0000256" key="1">
    <source>
        <dbReference type="ARBA" id="ARBA00022618"/>
    </source>
</evidence>
<gene>
    <name evidence="4 8" type="primary">whiA</name>
    <name evidence="8" type="ORF">SSCH_120019</name>
</gene>
<dbReference type="GO" id="GO:0003677">
    <property type="term" value="F:DNA binding"/>
    <property type="evidence" value="ECO:0007669"/>
    <property type="project" value="UniProtKB-UniRule"/>
</dbReference>
<dbReference type="SUPFAM" id="SSF55608">
    <property type="entry name" value="Homing endonucleases"/>
    <property type="match status" value="1"/>
</dbReference>
<comment type="function">
    <text evidence="4">Involved in cell division and chromosome segregation.</text>
</comment>
<dbReference type="GO" id="GO:0043937">
    <property type="term" value="P:regulation of sporulation"/>
    <property type="evidence" value="ECO:0007669"/>
    <property type="project" value="InterPro"/>
</dbReference>
<dbReference type="InterPro" id="IPR027434">
    <property type="entry name" value="Homing_endonucl"/>
</dbReference>
<dbReference type="Pfam" id="PF10298">
    <property type="entry name" value="WhiA_N"/>
    <property type="match status" value="1"/>
</dbReference>
<dbReference type="PANTHER" id="PTHR37307">
    <property type="entry name" value="CELL DIVISION PROTEIN WHIA-RELATED"/>
    <property type="match status" value="1"/>
</dbReference>
<dbReference type="PANTHER" id="PTHR37307:SF1">
    <property type="entry name" value="CELL DIVISION PROTEIN WHIA-RELATED"/>
    <property type="match status" value="1"/>
</dbReference>
<dbReference type="RefSeq" id="WP_044664023.1">
    <property type="nucleotide sequence ID" value="NZ_CDRZ01000024.1"/>
</dbReference>
<keyword evidence="3 4" id="KW-0131">Cell cycle</keyword>
<evidence type="ECO:0000259" key="7">
    <source>
        <dbReference type="Pfam" id="PF14527"/>
    </source>
</evidence>
<evidence type="ECO:0000256" key="2">
    <source>
        <dbReference type="ARBA" id="ARBA00023125"/>
    </source>
</evidence>
<keyword evidence="2 4" id="KW-0238">DNA-binding</keyword>
<keyword evidence="1 4" id="KW-0132">Cell division</keyword>
<dbReference type="EMBL" id="CDRZ01000024">
    <property type="protein sequence ID" value="CEO87709.1"/>
    <property type="molecule type" value="Genomic_DNA"/>
</dbReference>
<feature type="domain" description="Sporulation transcription regulator WhiA N-terminal" evidence="6">
    <location>
        <begin position="19"/>
        <end position="103"/>
    </location>
</feature>
<dbReference type="HAMAP" id="MF_01420">
    <property type="entry name" value="HTH_type_WhiA"/>
    <property type="match status" value="1"/>
</dbReference>
<dbReference type="Proteomes" id="UP000046155">
    <property type="component" value="Unassembled WGS sequence"/>
</dbReference>
<dbReference type="Pfam" id="PF14527">
    <property type="entry name" value="LAGLIDADG_WhiA"/>
    <property type="match status" value="1"/>
</dbReference>
<evidence type="ECO:0000256" key="3">
    <source>
        <dbReference type="ARBA" id="ARBA00023306"/>
    </source>
</evidence>